<gene>
    <name evidence="1" type="ORF">GOMPHAMPRED_005970</name>
</gene>
<evidence type="ECO:0008006" key="3">
    <source>
        <dbReference type="Google" id="ProtNLM"/>
    </source>
</evidence>
<protein>
    <recommendedName>
        <fullName evidence="3">PPPDE domain-containing protein</fullName>
    </recommendedName>
</protein>
<dbReference type="Proteomes" id="UP000664169">
    <property type="component" value="Unassembled WGS sequence"/>
</dbReference>
<accession>A0A8H3FVC7</accession>
<evidence type="ECO:0000313" key="2">
    <source>
        <dbReference type="Proteomes" id="UP000664169"/>
    </source>
</evidence>
<reference evidence="1" key="1">
    <citation type="submission" date="2021-03" db="EMBL/GenBank/DDBJ databases">
        <authorList>
            <person name="Tagirdzhanova G."/>
        </authorList>
    </citation>
    <scope>NUCLEOTIDE SEQUENCE</scope>
</reference>
<dbReference type="EMBL" id="CAJPDQ010000039">
    <property type="protein sequence ID" value="CAF9931593.1"/>
    <property type="molecule type" value="Genomic_DNA"/>
</dbReference>
<evidence type="ECO:0000313" key="1">
    <source>
        <dbReference type="EMBL" id="CAF9931593.1"/>
    </source>
</evidence>
<name>A0A8H3FVC7_9LECA</name>
<comment type="caution">
    <text evidence="1">The sequence shown here is derived from an EMBL/GenBank/DDBJ whole genome shotgun (WGS) entry which is preliminary data.</text>
</comment>
<dbReference type="AlphaFoldDB" id="A0A8H3FVC7"/>
<organism evidence="1 2">
    <name type="scientific">Gomphillus americanus</name>
    <dbReference type="NCBI Taxonomy" id="1940652"/>
    <lineage>
        <taxon>Eukaryota</taxon>
        <taxon>Fungi</taxon>
        <taxon>Dikarya</taxon>
        <taxon>Ascomycota</taxon>
        <taxon>Pezizomycotina</taxon>
        <taxon>Lecanoromycetes</taxon>
        <taxon>OSLEUM clade</taxon>
        <taxon>Ostropomycetidae</taxon>
        <taxon>Ostropales</taxon>
        <taxon>Graphidaceae</taxon>
        <taxon>Gomphilloideae</taxon>
        <taxon>Gomphillus</taxon>
    </lineage>
</organism>
<sequence>MNFLLKAVAVYGIVAGGIQLLAKAVEPKDKPTQKKTRTVYLIGSPVEFRGFRIPKPIHDYIIGKCGVTLAGIVHWGVVVRDQPEDGAPTFFTQWDLWSAWPPLKNKLRKRLVTENIKKAYTHSDEVGKTSKTDEEMNIIAERILVQYPTYGLKGNCQHFATKFLSEVCDITVIPIGSLESQLRKISPDLDAFELVTHFFDRTVLRIGRNEEADLRRVKEKLMEDEL</sequence>
<proteinExistence type="predicted"/>
<keyword evidence="2" id="KW-1185">Reference proteome</keyword>